<sequence>MGLKKPYYAVIFTSLRTEGDQGYAKMAEEMETLAQKQSGFLDIESARDGVGITVSYWESLEAIADWKANMDHKQAQKNGIKTWYSWYKVRICKVEREYEFNK</sequence>
<keyword evidence="2" id="KW-0503">Monooxygenase</keyword>
<dbReference type="Gene3D" id="3.30.70.100">
    <property type="match status" value="1"/>
</dbReference>
<evidence type="ECO:0000259" key="1">
    <source>
        <dbReference type="Pfam" id="PF03992"/>
    </source>
</evidence>
<feature type="domain" description="ABM" evidence="1">
    <location>
        <begin position="7"/>
        <end position="77"/>
    </location>
</feature>
<dbReference type="InterPro" id="IPR052936">
    <property type="entry name" value="Jasmonate_Hydroxylase-like"/>
</dbReference>
<dbReference type="InterPro" id="IPR011008">
    <property type="entry name" value="Dimeric_a/b-barrel"/>
</dbReference>
<proteinExistence type="predicted"/>
<dbReference type="Pfam" id="PF03992">
    <property type="entry name" value="ABM"/>
    <property type="match status" value="1"/>
</dbReference>
<keyword evidence="2" id="KW-0560">Oxidoreductase</keyword>
<dbReference type="SUPFAM" id="SSF54909">
    <property type="entry name" value="Dimeric alpha+beta barrel"/>
    <property type="match status" value="1"/>
</dbReference>
<gene>
    <name evidence="2" type="ORF">PY092_02485</name>
</gene>
<evidence type="ECO:0000313" key="2">
    <source>
        <dbReference type="EMBL" id="MDF0715003.1"/>
    </source>
</evidence>
<dbReference type="Proteomes" id="UP001221366">
    <property type="component" value="Unassembled WGS sequence"/>
</dbReference>
<dbReference type="EMBL" id="JARFVB010000001">
    <property type="protein sequence ID" value="MDF0715003.1"/>
    <property type="molecule type" value="Genomic_DNA"/>
</dbReference>
<dbReference type="GO" id="GO:0004497">
    <property type="term" value="F:monooxygenase activity"/>
    <property type="evidence" value="ECO:0007669"/>
    <property type="project" value="UniProtKB-KW"/>
</dbReference>
<name>A0ABT5XVB0_9FLAO</name>
<accession>A0ABT5XVB0</accession>
<dbReference type="InterPro" id="IPR007138">
    <property type="entry name" value="ABM_dom"/>
</dbReference>
<organism evidence="2 3">
    <name type="scientific">Flagellimonas yonaguniensis</name>
    <dbReference type="NCBI Taxonomy" id="3031325"/>
    <lineage>
        <taxon>Bacteria</taxon>
        <taxon>Pseudomonadati</taxon>
        <taxon>Bacteroidota</taxon>
        <taxon>Flavobacteriia</taxon>
        <taxon>Flavobacteriales</taxon>
        <taxon>Flavobacteriaceae</taxon>
        <taxon>Flagellimonas</taxon>
    </lineage>
</organism>
<comment type="caution">
    <text evidence="2">The sequence shown here is derived from an EMBL/GenBank/DDBJ whole genome shotgun (WGS) entry which is preliminary data.</text>
</comment>
<dbReference type="PANTHER" id="PTHR37811">
    <property type="entry name" value="BLL5343 PROTEIN"/>
    <property type="match status" value="1"/>
</dbReference>
<reference evidence="2 3" key="1">
    <citation type="submission" date="2023-03" db="EMBL/GenBank/DDBJ databases">
        <title>Muricauda XX sp. nov. and Muricauda XXX sp. nov., two novel species isolated from Okinawa Trough.</title>
        <authorList>
            <person name="Cao W."/>
            <person name="Deng X."/>
        </authorList>
    </citation>
    <scope>NUCLEOTIDE SEQUENCE [LARGE SCALE GENOMIC DNA]</scope>
    <source>
        <strain evidence="2 3">334s03</strain>
    </source>
</reference>
<dbReference type="PANTHER" id="PTHR37811:SF2">
    <property type="entry name" value="ABM DOMAIN-CONTAINING PROTEIN"/>
    <property type="match status" value="1"/>
</dbReference>
<dbReference type="RefSeq" id="WP_275614271.1">
    <property type="nucleotide sequence ID" value="NZ_JARFVB010000001.1"/>
</dbReference>
<evidence type="ECO:0000313" key="3">
    <source>
        <dbReference type="Proteomes" id="UP001221366"/>
    </source>
</evidence>
<protein>
    <submittedName>
        <fullName evidence="2">Antibiotic biosynthesis monooxygenase</fullName>
    </submittedName>
</protein>
<keyword evidence="3" id="KW-1185">Reference proteome</keyword>